<dbReference type="Proteomes" id="UP000467132">
    <property type="component" value="Unassembled WGS sequence"/>
</dbReference>
<dbReference type="OrthoDB" id="9812586at2"/>
<dbReference type="HAMAP" id="MF_01151">
    <property type="entry name" value="GrpE"/>
    <property type="match status" value="1"/>
</dbReference>
<name>A0A845QT03_9CLOT</name>
<evidence type="ECO:0000256" key="13">
    <source>
        <dbReference type="SAM" id="MobiDB-lite"/>
    </source>
</evidence>
<organism evidence="14 15">
    <name type="scientific">Senegalia massiliensis</name>
    <dbReference type="NCBI Taxonomy" id="1720316"/>
    <lineage>
        <taxon>Bacteria</taxon>
        <taxon>Bacillati</taxon>
        <taxon>Bacillota</taxon>
        <taxon>Clostridia</taxon>
        <taxon>Eubacteriales</taxon>
        <taxon>Clostridiaceae</taxon>
        <taxon>Senegalia</taxon>
    </lineage>
</organism>
<dbReference type="EMBL" id="QXXA01000004">
    <property type="protein sequence ID" value="NBI05665.1"/>
    <property type="molecule type" value="Genomic_DNA"/>
</dbReference>
<dbReference type="FunFam" id="2.30.22.10:FF:000001">
    <property type="entry name" value="Protein GrpE"/>
    <property type="match status" value="1"/>
</dbReference>
<keyword evidence="15" id="KW-1185">Reference proteome</keyword>
<comment type="subunit">
    <text evidence="3 10">Homodimer.</text>
</comment>
<dbReference type="CDD" id="cd00446">
    <property type="entry name" value="GrpE"/>
    <property type="match status" value="1"/>
</dbReference>
<proteinExistence type="inferred from homology"/>
<comment type="function">
    <text evidence="7 10 11">Participates actively in the response to hyperosmotic and heat shock by preventing the aggregation of stress-denatured proteins, in association with DnaK and GrpE. It is the nucleotide exchange factor for DnaK and may function as a thermosensor. Unfolded proteins bind initially to DnaJ; upon interaction with the DnaJ-bound protein, DnaK hydrolyzes its bound ATP, resulting in the formation of a stable complex. GrpE releases ADP from DnaK; ATP binding to DnaK triggers the release of the substrate protein, thus completing the reaction cycle. Several rounds of ATP-dependent interactions between DnaJ, DnaK and GrpE are required for fully efficient folding.</text>
</comment>
<sequence>MNNEEKDLEKEDLEEKEQETQNENSEQVSEEESNEEVEVKNEDFNKLNDSFLRLQADFTNYKRRVEKDKQSIYQFANEKLVLELLDVIDNFERAFASANKDEEKEGFYEGVVMVYKQLLDILEKNGLEEIEAKDEKFDPNLHHAVMQEESEDVDEETIIDVFQKGYKLKDKVIRPSMVKVAK</sequence>
<comment type="subcellular location">
    <subcellularLocation>
        <location evidence="1 10">Cytoplasm</location>
    </subcellularLocation>
</comment>
<evidence type="ECO:0000256" key="3">
    <source>
        <dbReference type="ARBA" id="ARBA00011738"/>
    </source>
</evidence>
<evidence type="ECO:0000256" key="5">
    <source>
        <dbReference type="ARBA" id="ARBA00023016"/>
    </source>
</evidence>
<feature type="region of interest" description="Disordered" evidence="13">
    <location>
        <begin position="1"/>
        <end position="42"/>
    </location>
</feature>
<dbReference type="InterPro" id="IPR000740">
    <property type="entry name" value="GrpE"/>
</dbReference>
<evidence type="ECO:0000256" key="2">
    <source>
        <dbReference type="ARBA" id="ARBA00009054"/>
    </source>
</evidence>
<dbReference type="PRINTS" id="PR00773">
    <property type="entry name" value="GRPEPROTEIN"/>
</dbReference>
<dbReference type="GO" id="GO:0051082">
    <property type="term" value="F:unfolded protein binding"/>
    <property type="evidence" value="ECO:0007669"/>
    <property type="project" value="TreeGrafter"/>
</dbReference>
<keyword evidence="4 10" id="KW-0963">Cytoplasm</keyword>
<evidence type="ECO:0000256" key="9">
    <source>
        <dbReference type="ARBA" id="ARBA00076414"/>
    </source>
</evidence>
<evidence type="ECO:0000313" key="14">
    <source>
        <dbReference type="EMBL" id="NBI05665.1"/>
    </source>
</evidence>
<dbReference type="GO" id="GO:0006457">
    <property type="term" value="P:protein folding"/>
    <property type="evidence" value="ECO:0007669"/>
    <property type="project" value="InterPro"/>
</dbReference>
<dbReference type="NCBIfam" id="NF010738">
    <property type="entry name" value="PRK14140.1"/>
    <property type="match status" value="1"/>
</dbReference>
<keyword evidence="6 10" id="KW-0143">Chaperone</keyword>
<evidence type="ECO:0000256" key="11">
    <source>
        <dbReference type="RuleBase" id="RU000639"/>
    </source>
</evidence>
<dbReference type="GO" id="GO:0005737">
    <property type="term" value="C:cytoplasm"/>
    <property type="evidence" value="ECO:0007669"/>
    <property type="project" value="UniProtKB-SubCell"/>
</dbReference>
<dbReference type="AlphaFoldDB" id="A0A845QT03"/>
<evidence type="ECO:0000256" key="6">
    <source>
        <dbReference type="ARBA" id="ARBA00023186"/>
    </source>
</evidence>
<evidence type="ECO:0000256" key="4">
    <source>
        <dbReference type="ARBA" id="ARBA00022490"/>
    </source>
</evidence>
<dbReference type="GO" id="GO:0051087">
    <property type="term" value="F:protein-folding chaperone binding"/>
    <property type="evidence" value="ECO:0007669"/>
    <property type="project" value="InterPro"/>
</dbReference>
<dbReference type="GO" id="GO:0042803">
    <property type="term" value="F:protein homodimerization activity"/>
    <property type="evidence" value="ECO:0007669"/>
    <property type="project" value="InterPro"/>
</dbReference>
<evidence type="ECO:0000256" key="12">
    <source>
        <dbReference type="RuleBase" id="RU004478"/>
    </source>
</evidence>
<dbReference type="PROSITE" id="PS01071">
    <property type="entry name" value="GRPE"/>
    <property type="match status" value="1"/>
</dbReference>
<evidence type="ECO:0000256" key="8">
    <source>
        <dbReference type="ARBA" id="ARBA00072274"/>
    </source>
</evidence>
<evidence type="ECO:0000313" key="15">
    <source>
        <dbReference type="Proteomes" id="UP000467132"/>
    </source>
</evidence>
<evidence type="ECO:0000256" key="10">
    <source>
        <dbReference type="HAMAP-Rule" id="MF_01151"/>
    </source>
</evidence>
<gene>
    <name evidence="10 14" type="primary">grpE</name>
    <name evidence="14" type="ORF">D3Z33_02200</name>
</gene>
<comment type="caution">
    <text evidence="14">The sequence shown here is derived from an EMBL/GenBank/DDBJ whole genome shotgun (WGS) entry which is preliminary data.</text>
</comment>
<dbReference type="PANTHER" id="PTHR21237">
    <property type="entry name" value="GRPE PROTEIN"/>
    <property type="match status" value="1"/>
</dbReference>
<dbReference type="PANTHER" id="PTHR21237:SF23">
    <property type="entry name" value="GRPE PROTEIN HOMOLOG, MITOCHONDRIAL"/>
    <property type="match status" value="1"/>
</dbReference>
<comment type="similarity">
    <text evidence="2 10 12">Belongs to the GrpE family.</text>
</comment>
<dbReference type="SUPFAM" id="SSF51064">
    <property type="entry name" value="Head domain of nucleotide exchange factor GrpE"/>
    <property type="match status" value="1"/>
</dbReference>
<dbReference type="Pfam" id="PF01025">
    <property type="entry name" value="GrpE"/>
    <property type="match status" value="1"/>
</dbReference>
<evidence type="ECO:0000256" key="7">
    <source>
        <dbReference type="ARBA" id="ARBA00053401"/>
    </source>
</evidence>
<evidence type="ECO:0000256" key="1">
    <source>
        <dbReference type="ARBA" id="ARBA00004496"/>
    </source>
</evidence>
<dbReference type="InterPro" id="IPR013805">
    <property type="entry name" value="GrpE_CC"/>
</dbReference>
<dbReference type="SUPFAM" id="SSF58014">
    <property type="entry name" value="Coiled-coil domain of nucleotide exchange factor GrpE"/>
    <property type="match status" value="1"/>
</dbReference>
<dbReference type="Gene3D" id="2.30.22.10">
    <property type="entry name" value="Head domain of nucleotide exchange factor GrpE"/>
    <property type="match status" value="1"/>
</dbReference>
<dbReference type="GO" id="GO:0000774">
    <property type="term" value="F:adenyl-nucleotide exchange factor activity"/>
    <property type="evidence" value="ECO:0007669"/>
    <property type="project" value="InterPro"/>
</dbReference>
<accession>A0A845QT03</accession>
<protein>
    <recommendedName>
        <fullName evidence="8 10">Protein GrpE</fullName>
    </recommendedName>
    <alternativeName>
        <fullName evidence="9 10">HSP-70 cofactor</fullName>
    </alternativeName>
</protein>
<dbReference type="Gene3D" id="3.90.20.20">
    <property type="match status" value="1"/>
</dbReference>
<dbReference type="RefSeq" id="WP_160196163.1">
    <property type="nucleotide sequence ID" value="NZ_QXXA01000004.1"/>
</dbReference>
<dbReference type="InterPro" id="IPR009012">
    <property type="entry name" value="GrpE_head"/>
</dbReference>
<reference evidence="14 15" key="1">
    <citation type="submission" date="2018-08" db="EMBL/GenBank/DDBJ databases">
        <title>Murine metabolic-syndrome-specific gut microbial biobank.</title>
        <authorList>
            <person name="Liu C."/>
        </authorList>
    </citation>
    <scope>NUCLEOTIDE SEQUENCE [LARGE SCALE GENOMIC DNA]</scope>
    <source>
        <strain evidence="14 15">583</strain>
    </source>
</reference>
<keyword evidence="5 10" id="KW-0346">Stress response</keyword>